<evidence type="ECO:0000313" key="3">
    <source>
        <dbReference type="Proteomes" id="UP000269412"/>
    </source>
</evidence>
<keyword evidence="3" id="KW-1185">Reference proteome</keyword>
<dbReference type="SUPFAM" id="SSF56801">
    <property type="entry name" value="Acetyl-CoA synthetase-like"/>
    <property type="match status" value="1"/>
</dbReference>
<dbReference type="OrthoDB" id="8870348at2"/>
<dbReference type="InterPro" id="IPR045851">
    <property type="entry name" value="AMP-bd_C_sf"/>
</dbReference>
<comment type="caution">
    <text evidence="2">The sequence shown here is derived from an EMBL/GenBank/DDBJ whole genome shotgun (WGS) entry which is preliminary data.</text>
</comment>
<dbReference type="PANTHER" id="PTHR43201">
    <property type="entry name" value="ACYL-COA SYNTHETASE"/>
    <property type="match status" value="1"/>
</dbReference>
<dbReference type="InterPro" id="IPR042099">
    <property type="entry name" value="ANL_N_sf"/>
</dbReference>
<accession>A0A495E7L9</accession>
<feature type="domain" description="AMP-dependent synthetase/ligase" evidence="1">
    <location>
        <begin position="58"/>
        <end position="202"/>
    </location>
</feature>
<evidence type="ECO:0000313" key="2">
    <source>
        <dbReference type="EMBL" id="RKR12930.1"/>
    </source>
</evidence>
<sequence>MDWSKIHSDFKLNGVSISKKEIPEVAYSYIKEGEDFEKEIGEFLQNWIDNKETIEVKTSGSTGVPKLLVLKKEHMVNSAIATGKYFNLEPKNTALLCMSANYIAGKMMLVRAMVLGLHITVIAPSSNPLEKAKKQFDFCAMVPLQLQNSLGKLNALRTVIIGGAPMSISLKEKVQGLKTAVFETYGMTETITHIALKKINNNPKKTFSVLPNVKVSKDGRDCLVIDAPKITNTTIVTNDIVEIISETEFNWLGRVDNVINSGGVKLHPEQIEAKLSSIVKNTFFVAGIFDEILGEKLVLVLENENENSLILEKIKEIKTITKYQIPKSVYIKENFIYTPNGKLNRKATLNSLNL</sequence>
<dbReference type="Gene3D" id="3.30.300.30">
    <property type="match status" value="1"/>
</dbReference>
<dbReference type="EMBL" id="RBIQ01000008">
    <property type="protein sequence ID" value="RKR12930.1"/>
    <property type="molecule type" value="Genomic_DNA"/>
</dbReference>
<dbReference type="GO" id="GO:0006631">
    <property type="term" value="P:fatty acid metabolic process"/>
    <property type="evidence" value="ECO:0007669"/>
    <property type="project" value="TreeGrafter"/>
</dbReference>
<dbReference type="RefSeq" id="WP_121066166.1">
    <property type="nucleotide sequence ID" value="NZ_RBIQ01000008.1"/>
</dbReference>
<dbReference type="PANTHER" id="PTHR43201:SF32">
    <property type="entry name" value="2-SUCCINYLBENZOATE--COA LIGASE, CHLOROPLASTIC_PEROXISOMAL"/>
    <property type="match status" value="1"/>
</dbReference>
<reference evidence="2 3" key="1">
    <citation type="submission" date="2018-10" db="EMBL/GenBank/DDBJ databases">
        <title>Genomic Encyclopedia of Archaeal and Bacterial Type Strains, Phase II (KMG-II): from individual species to whole genera.</title>
        <authorList>
            <person name="Goeker M."/>
        </authorList>
    </citation>
    <scope>NUCLEOTIDE SEQUENCE [LARGE SCALE GENOMIC DNA]</scope>
    <source>
        <strain evidence="2 3">DSM 25230</strain>
    </source>
</reference>
<dbReference type="Proteomes" id="UP000269412">
    <property type="component" value="Unassembled WGS sequence"/>
</dbReference>
<keyword evidence="2" id="KW-0436">Ligase</keyword>
<proteinExistence type="predicted"/>
<dbReference type="GO" id="GO:0031956">
    <property type="term" value="F:medium-chain fatty acid-CoA ligase activity"/>
    <property type="evidence" value="ECO:0007669"/>
    <property type="project" value="TreeGrafter"/>
</dbReference>
<gene>
    <name evidence="2" type="ORF">CLV91_1642</name>
</gene>
<protein>
    <submittedName>
        <fullName evidence="2">O-succinylbenzoic acid--CoA ligase</fullName>
    </submittedName>
</protein>
<organism evidence="2 3">
    <name type="scientific">Maribacter vaceletii</name>
    <dbReference type="NCBI Taxonomy" id="1206816"/>
    <lineage>
        <taxon>Bacteria</taxon>
        <taxon>Pseudomonadati</taxon>
        <taxon>Bacteroidota</taxon>
        <taxon>Flavobacteriia</taxon>
        <taxon>Flavobacteriales</taxon>
        <taxon>Flavobacteriaceae</taxon>
        <taxon>Maribacter</taxon>
    </lineage>
</organism>
<dbReference type="AlphaFoldDB" id="A0A495E7L9"/>
<dbReference type="InterPro" id="IPR000873">
    <property type="entry name" value="AMP-dep_synth/lig_dom"/>
</dbReference>
<dbReference type="Pfam" id="PF00501">
    <property type="entry name" value="AMP-binding"/>
    <property type="match status" value="1"/>
</dbReference>
<evidence type="ECO:0000259" key="1">
    <source>
        <dbReference type="Pfam" id="PF00501"/>
    </source>
</evidence>
<name>A0A495E7L9_9FLAO</name>
<dbReference type="Gene3D" id="3.40.50.12780">
    <property type="entry name" value="N-terminal domain of ligase-like"/>
    <property type="match status" value="1"/>
</dbReference>